<proteinExistence type="predicted"/>
<keyword evidence="3" id="KW-0963">Cytoplasm</keyword>
<dbReference type="InterPro" id="IPR016152">
    <property type="entry name" value="PTrfase/Anion_transptr"/>
</dbReference>
<organism evidence="12 13">
    <name type="scientific">Lactobacillus kimbladii</name>
    <dbReference type="NCBI Taxonomy" id="1218506"/>
    <lineage>
        <taxon>Bacteria</taxon>
        <taxon>Bacillati</taxon>
        <taxon>Bacillota</taxon>
        <taxon>Bacilli</taxon>
        <taxon>Lactobacillales</taxon>
        <taxon>Lactobacillaceae</taxon>
        <taxon>Lactobacillus</taxon>
    </lineage>
</organism>
<evidence type="ECO:0000256" key="10">
    <source>
        <dbReference type="ARBA" id="ARBA00042072"/>
    </source>
</evidence>
<keyword evidence="13" id="KW-1185">Reference proteome</keyword>
<dbReference type="CDD" id="cd00211">
    <property type="entry name" value="PTS_IIA_fru"/>
    <property type="match status" value="1"/>
</dbReference>
<evidence type="ECO:0000313" key="12">
    <source>
        <dbReference type="EMBL" id="KJY59909.1"/>
    </source>
</evidence>
<dbReference type="Pfam" id="PF00359">
    <property type="entry name" value="PTS_EIIA_2"/>
    <property type="match status" value="1"/>
</dbReference>
<sequence>MTPLIDPKLIQLNVSAKDWRDAILKAGHPLVKNSLVTDNYLKSVIKIAEEMGPYIVFMPHVALSHAKIEDGALKDGIGLTVLKKPVPFHNKDNDPVKYIFTLSSTKANGHLDQMAQLVNLLSKNDFFEMVSHANNVQEIINYVNECEGEEK</sequence>
<dbReference type="InterPro" id="IPR051351">
    <property type="entry name" value="Ascorbate-PTS_EIIA_comp"/>
</dbReference>
<comment type="subcellular location">
    <subcellularLocation>
        <location evidence="1">Cytoplasm</location>
    </subcellularLocation>
</comment>
<dbReference type="EMBL" id="JXLH01000003">
    <property type="protein sequence ID" value="KJY59909.1"/>
    <property type="molecule type" value="Genomic_DNA"/>
</dbReference>
<dbReference type="RefSeq" id="WP_046331530.1">
    <property type="nucleotide sequence ID" value="NZ_JBHTBO010000007.1"/>
</dbReference>
<gene>
    <name evidence="12" type="ORF">JF75_02660</name>
</gene>
<evidence type="ECO:0000256" key="2">
    <source>
        <dbReference type="ARBA" id="ARBA00022448"/>
    </source>
</evidence>
<comment type="function">
    <text evidence="8">The phosphoenolpyruvate-dependent sugar phosphotransferase system (sugar PTS), a major carbohydrate active transport system, catalyzes the phosphorylation of incoming sugar substrates concomitantly with their translocation across the cell membrane. The enzyme II UlaABC PTS system is involved in ascorbate transport.</text>
</comment>
<keyword evidence="6" id="KW-0598">Phosphotransferase system</keyword>
<evidence type="ECO:0000259" key="11">
    <source>
        <dbReference type="PROSITE" id="PS51094"/>
    </source>
</evidence>
<protein>
    <recommendedName>
        <fullName evidence="9">Ascorbate-specific PTS system EIIA component</fullName>
    </recommendedName>
    <alternativeName>
        <fullName evidence="10">Ascorbate-specific phosphotransferase enzyme IIA component</fullName>
    </alternativeName>
</protein>
<dbReference type="STRING" id="1218506.JF75_02660"/>
<dbReference type="GO" id="GO:0005737">
    <property type="term" value="C:cytoplasm"/>
    <property type="evidence" value="ECO:0007669"/>
    <property type="project" value="UniProtKB-SubCell"/>
</dbReference>
<dbReference type="PANTHER" id="PTHR36203">
    <property type="entry name" value="ASCORBATE-SPECIFIC PTS SYSTEM EIIA COMPONENT"/>
    <property type="match status" value="1"/>
</dbReference>
<keyword evidence="2" id="KW-0813">Transport</keyword>
<evidence type="ECO:0000256" key="6">
    <source>
        <dbReference type="ARBA" id="ARBA00022683"/>
    </source>
</evidence>
<dbReference type="Proteomes" id="UP000033612">
    <property type="component" value="Unassembled WGS sequence"/>
</dbReference>
<dbReference type="Gene3D" id="3.40.930.10">
    <property type="entry name" value="Mannitol-specific EII, Chain A"/>
    <property type="match status" value="1"/>
</dbReference>
<dbReference type="HOGENOM" id="CLU_072531_2_0_9"/>
<evidence type="ECO:0000256" key="5">
    <source>
        <dbReference type="ARBA" id="ARBA00022679"/>
    </source>
</evidence>
<dbReference type="SUPFAM" id="SSF55804">
    <property type="entry name" value="Phoshotransferase/anion transport protein"/>
    <property type="match status" value="1"/>
</dbReference>
<evidence type="ECO:0000256" key="3">
    <source>
        <dbReference type="ARBA" id="ARBA00022490"/>
    </source>
</evidence>
<keyword evidence="7" id="KW-0418">Kinase</keyword>
<dbReference type="InterPro" id="IPR002178">
    <property type="entry name" value="PTS_EIIA_type-2_dom"/>
</dbReference>
<keyword evidence="5" id="KW-0808">Transferase</keyword>
<evidence type="ECO:0000256" key="9">
    <source>
        <dbReference type="ARBA" id="ARBA00041175"/>
    </source>
</evidence>
<dbReference type="PANTHER" id="PTHR36203:SF1">
    <property type="entry name" value="ASCORBATE-SPECIFIC PTS SYSTEM EIIA COMPONENT"/>
    <property type="match status" value="1"/>
</dbReference>
<dbReference type="PROSITE" id="PS51094">
    <property type="entry name" value="PTS_EIIA_TYPE_2"/>
    <property type="match status" value="1"/>
</dbReference>
<dbReference type="AlphaFoldDB" id="A0A0F4LNQ9"/>
<comment type="caution">
    <text evidence="12">The sequence shown here is derived from an EMBL/GenBank/DDBJ whole genome shotgun (WGS) entry which is preliminary data.</text>
</comment>
<name>A0A0F4LNQ9_9LACO</name>
<dbReference type="GO" id="GO:0009401">
    <property type="term" value="P:phosphoenolpyruvate-dependent sugar phosphotransferase system"/>
    <property type="evidence" value="ECO:0007669"/>
    <property type="project" value="UniProtKB-KW"/>
</dbReference>
<accession>A0A0F4LNQ9</accession>
<reference evidence="12 13" key="1">
    <citation type="submission" date="2015-01" db="EMBL/GenBank/DDBJ databases">
        <title>Comparative genomics of the lactic acid bacteria isolated from the honey bee gut.</title>
        <authorList>
            <person name="Ellegaard K.M."/>
            <person name="Tamarit D."/>
            <person name="Javelind E."/>
            <person name="Olofsson T."/>
            <person name="Andersson S.G."/>
            <person name="Vasquez A."/>
        </authorList>
    </citation>
    <scope>NUCLEOTIDE SEQUENCE [LARGE SCALE GENOMIC DNA]</scope>
    <source>
        <strain evidence="12 13">Hma2</strain>
    </source>
</reference>
<feature type="domain" description="PTS EIIA type-2" evidence="11">
    <location>
        <begin position="3"/>
        <end position="146"/>
    </location>
</feature>
<dbReference type="GO" id="GO:0016301">
    <property type="term" value="F:kinase activity"/>
    <property type="evidence" value="ECO:0007669"/>
    <property type="project" value="UniProtKB-KW"/>
</dbReference>
<evidence type="ECO:0000256" key="4">
    <source>
        <dbReference type="ARBA" id="ARBA00022553"/>
    </source>
</evidence>
<evidence type="ECO:0000256" key="1">
    <source>
        <dbReference type="ARBA" id="ARBA00004496"/>
    </source>
</evidence>
<dbReference type="OrthoDB" id="369398at2"/>
<evidence type="ECO:0000313" key="13">
    <source>
        <dbReference type="Proteomes" id="UP000033612"/>
    </source>
</evidence>
<evidence type="ECO:0000256" key="7">
    <source>
        <dbReference type="ARBA" id="ARBA00022777"/>
    </source>
</evidence>
<keyword evidence="4" id="KW-0597">Phosphoprotein</keyword>
<evidence type="ECO:0000256" key="8">
    <source>
        <dbReference type="ARBA" id="ARBA00037387"/>
    </source>
</evidence>